<evidence type="ECO:0000256" key="1">
    <source>
        <dbReference type="ARBA" id="ARBA00022741"/>
    </source>
</evidence>
<dbReference type="Gene3D" id="3.40.50.300">
    <property type="entry name" value="P-loop containing nucleotide triphosphate hydrolases"/>
    <property type="match status" value="2"/>
</dbReference>
<feature type="domain" description="Helicase ATP-binding" evidence="8">
    <location>
        <begin position="242"/>
        <end position="393"/>
    </location>
</feature>
<dbReference type="Pfam" id="PF00270">
    <property type="entry name" value="DEAD"/>
    <property type="match status" value="1"/>
</dbReference>
<dbReference type="SUPFAM" id="SSF52540">
    <property type="entry name" value="P-loop containing nucleoside triphosphate hydrolases"/>
    <property type="match status" value="1"/>
</dbReference>
<dbReference type="EC" id="3.6.1.-" evidence="10"/>
<keyword evidence="3 10" id="KW-0378">Hydrolase</keyword>
<dbReference type="SMART" id="SM00487">
    <property type="entry name" value="DEXDc"/>
    <property type="match status" value="1"/>
</dbReference>
<evidence type="ECO:0000313" key="11">
    <source>
        <dbReference type="Proteomes" id="UP000002407"/>
    </source>
</evidence>
<dbReference type="GO" id="GO:0016787">
    <property type="term" value="F:hydrolase activity"/>
    <property type="evidence" value="ECO:0007669"/>
    <property type="project" value="UniProtKB-KW"/>
</dbReference>
<protein>
    <submittedName>
        <fullName evidence="10">ATP-dependent DNA helicase RecG</fullName>
        <ecNumber evidence="10">3.6.1.-</ecNumber>
    </submittedName>
</protein>
<dbReference type="InterPro" id="IPR047112">
    <property type="entry name" value="RecG/Mfd"/>
</dbReference>
<dbReference type="PANTHER" id="PTHR47964">
    <property type="entry name" value="ATP-DEPENDENT DNA HELICASE HOMOLOG RECG, CHLOROPLASTIC"/>
    <property type="match status" value="1"/>
</dbReference>
<keyword evidence="7" id="KW-0234">DNA repair</keyword>
<dbReference type="PANTHER" id="PTHR47964:SF1">
    <property type="entry name" value="ATP-DEPENDENT DNA HELICASE HOMOLOG RECG, CHLOROPLASTIC"/>
    <property type="match status" value="1"/>
</dbReference>
<evidence type="ECO:0000256" key="2">
    <source>
        <dbReference type="ARBA" id="ARBA00022763"/>
    </source>
</evidence>
<dbReference type="GO" id="GO:0003678">
    <property type="term" value="F:DNA helicase activity"/>
    <property type="evidence" value="ECO:0007669"/>
    <property type="project" value="TreeGrafter"/>
</dbReference>
<dbReference type="Proteomes" id="UP000002407">
    <property type="component" value="Chromosome"/>
</dbReference>
<gene>
    <name evidence="10" type="ordered locus">CHAB381_1027</name>
</gene>
<dbReference type="GO" id="GO:0006281">
    <property type="term" value="P:DNA repair"/>
    <property type="evidence" value="ECO:0007669"/>
    <property type="project" value="UniProtKB-KW"/>
</dbReference>
<accession>A7I245</accession>
<dbReference type="GO" id="GO:0005524">
    <property type="term" value="F:ATP binding"/>
    <property type="evidence" value="ECO:0007669"/>
    <property type="project" value="UniProtKB-KW"/>
</dbReference>
<dbReference type="KEGG" id="cha:CHAB381_1027"/>
<dbReference type="InterPro" id="IPR011545">
    <property type="entry name" value="DEAD/DEAH_box_helicase_dom"/>
</dbReference>
<evidence type="ECO:0000259" key="8">
    <source>
        <dbReference type="PROSITE" id="PS51192"/>
    </source>
</evidence>
<reference evidence="11" key="1">
    <citation type="submission" date="2007-07" db="EMBL/GenBank/DDBJ databases">
        <title>Complete genome sequence of Campylobacter hominis ATCC BAA-381, a commensal isolated from the human gastrointestinal tract.</title>
        <authorList>
            <person name="Fouts D.E."/>
            <person name="Mongodin E.F."/>
            <person name="Puiu D."/>
            <person name="Sebastian Y."/>
            <person name="Miller W.G."/>
            <person name="Mandrell R.E."/>
            <person name="Nelson K.E."/>
        </authorList>
    </citation>
    <scope>NUCLEOTIDE SEQUENCE [LARGE SCALE GENOMIC DNA]</scope>
    <source>
        <strain evidence="11">ATCC BAA-381 / LMG 19568 / NCTC 13146 / CH001A</strain>
    </source>
</reference>
<evidence type="ECO:0000259" key="9">
    <source>
        <dbReference type="PROSITE" id="PS51194"/>
    </source>
</evidence>
<feature type="domain" description="Helicase C-terminal" evidence="9">
    <location>
        <begin position="411"/>
        <end position="563"/>
    </location>
</feature>
<evidence type="ECO:0000256" key="5">
    <source>
        <dbReference type="ARBA" id="ARBA00022840"/>
    </source>
</evidence>
<keyword evidence="11" id="KW-1185">Reference proteome</keyword>
<keyword evidence="6" id="KW-0238">DNA-binding</keyword>
<dbReference type="InterPro" id="IPR014001">
    <property type="entry name" value="Helicase_ATP-bd"/>
</dbReference>
<keyword evidence="1" id="KW-0547">Nucleotide-binding</keyword>
<dbReference type="Pfam" id="PF00271">
    <property type="entry name" value="Helicase_C"/>
    <property type="match status" value="1"/>
</dbReference>
<dbReference type="eggNOG" id="COG1200">
    <property type="taxonomic scope" value="Bacteria"/>
</dbReference>
<evidence type="ECO:0000256" key="6">
    <source>
        <dbReference type="ARBA" id="ARBA00023125"/>
    </source>
</evidence>
<name>A7I245_CAMHC</name>
<dbReference type="SMART" id="SM00490">
    <property type="entry name" value="HELICc"/>
    <property type="match status" value="1"/>
</dbReference>
<dbReference type="STRING" id="360107.CHAB381_1027"/>
<dbReference type="InterPro" id="IPR027417">
    <property type="entry name" value="P-loop_NTPase"/>
</dbReference>
<dbReference type="PROSITE" id="PS51192">
    <property type="entry name" value="HELICASE_ATP_BIND_1"/>
    <property type="match status" value="1"/>
</dbReference>
<dbReference type="CDD" id="cd04488">
    <property type="entry name" value="RecG_wedge_OBF"/>
    <property type="match status" value="1"/>
</dbReference>
<sequence length="611" mass="69666">MYNFDEKDCKKLAKMGVSSLLDLALILPKSFDDLSVKNEPNEGDNTVEIETKTLQSRNFILNITAFCYTWNCDIKITIFNARAWHFGAFKKGKKFFIHGKSNFNFGFWQFINPKIVTKIGEISPHYKLDLKDASVQEILKKYINYDALIQEGLNEVEANFIIQIHKNSQNSVKIIKNLDLNEKDRKILSFIEIFSYLKKLRAKKLDFPCKNFALTDISAWISKLPFKPTNDQQKAIDDIKNDLSSPIASKRVIMGDVGSGKTLVILAAALMNYPQISYLMAPTSILAEQIFNEAKRLLPDFMNTILVKSGEKTLNLNGANLVIGTHALLYHNLAKSNLVMVDEQHRFGSNQRDKIAELTKDGKYRANFLQFSATPIPRTLSMIQSEYVSFSFLKQMPFKKDIRTTIIQNNGFSELLRHIKSEISNGRQVIIVYPLVEESQTSIYQSLDEGTSFWQKRFKNVMITHGKDKDKDKKLEIFRDSGSLLLTTTVVEVGISLPRLSIIVIVGAEKMGLASLHQLRGRVGRNGGIGYCYLYTKLESIPERLKEFAATLDGFKVAEIDLKNRQAGDLLDGTIQHGETFNYFDYDEDIALKAKERLKKFKISQNDEMKF</sequence>
<dbReference type="EMBL" id="CP000776">
    <property type="protein sequence ID" value="ABS50996.1"/>
    <property type="molecule type" value="Genomic_DNA"/>
</dbReference>
<evidence type="ECO:0000256" key="3">
    <source>
        <dbReference type="ARBA" id="ARBA00022801"/>
    </source>
</evidence>
<dbReference type="NCBIfam" id="NF008169">
    <property type="entry name" value="PRK10917.2-3"/>
    <property type="match status" value="1"/>
</dbReference>
<evidence type="ECO:0000256" key="7">
    <source>
        <dbReference type="ARBA" id="ARBA00023204"/>
    </source>
</evidence>
<keyword evidence="2" id="KW-0227">DNA damage</keyword>
<dbReference type="AlphaFoldDB" id="A7I245"/>
<dbReference type="PROSITE" id="PS51194">
    <property type="entry name" value="HELICASE_CTER"/>
    <property type="match status" value="1"/>
</dbReference>
<evidence type="ECO:0000256" key="4">
    <source>
        <dbReference type="ARBA" id="ARBA00022806"/>
    </source>
</evidence>
<keyword evidence="4 10" id="KW-0347">Helicase</keyword>
<keyword evidence="5" id="KW-0067">ATP-binding</keyword>
<organism evidence="10 11">
    <name type="scientific">Campylobacter hominis (strain ATCC BAA-381 / DSM 21671 / CCUG 45161 / LMG 19568 / NCTC 13146 / CH001A)</name>
    <dbReference type="NCBI Taxonomy" id="360107"/>
    <lineage>
        <taxon>Bacteria</taxon>
        <taxon>Pseudomonadati</taxon>
        <taxon>Campylobacterota</taxon>
        <taxon>Epsilonproteobacteria</taxon>
        <taxon>Campylobacterales</taxon>
        <taxon>Campylobacteraceae</taxon>
        <taxon>Campylobacter</taxon>
    </lineage>
</organism>
<dbReference type="GO" id="GO:0003677">
    <property type="term" value="F:DNA binding"/>
    <property type="evidence" value="ECO:0007669"/>
    <property type="project" value="UniProtKB-KW"/>
</dbReference>
<proteinExistence type="predicted"/>
<dbReference type="HOGENOM" id="CLU_005122_7_1_7"/>
<evidence type="ECO:0000313" key="10">
    <source>
        <dbReference type="EMBL" id="ABS50996.1"/>
    </source>
</evidence>
<dbReference type="InterPro" id="IPR001650">
    <property type="entry name" value="Helicase_C-like"/>
</dbReference>